<evidence type="ECO:0000313" key="2">
    <source>
        <dbReference type="Proteomes" id="UP000299102"/>
    </source>
</evidence>
<dbReference type="GO" id="GO:0003676">
    <property type="term" value="F:nucleic acid binding"/>
    <property type="evidence" value="ECO:0007669"/>
    <property type="project" value="InterPro"/>
</dbReference>
<dbReference type="Proteomes" id="UP000299102">
    <property type="component" value="Unassembled WGS sequence"/>
</dbReference>
<dbReference type="EMBL" id="BGZK01004758">
    <property type="protein sequence ID" value="GBP10749.1"/>
    <property type="molecule type" value="Genomic_DNA"/>
</dbReference>
<sequence>MCFRLPDGCSILQAEISAIRRAAKWLTFHRIFDFDILIITDSQAAIKSLTWMYTTSSLVQECLESLNEMARHTNVTPMDALDMDPWQLHNVDERGTTLSEEDITPFCGLPSVCWEAYWGQLLECAQQRWSLEPTCFSSRGLWPRLDLGRTGCYWDSQEHILGLLCRLSPDIALSGTAGDAGLPLTTSVEVVMTWRRQCYISLVLVGRWRTFVLGFCREGSSMTCPNLYSQFGPPSYPYFSFSLFDSSSSLTSITEFNRTHVSCDSFFPFNSSSPT</sequence>
<proteinExistence type="predicted"/>
<name>A0A4C1T8B2_EUMVA</name>
<dbReference type="InterPro" id="IPR012337">
    <property type="entry name" value="RNaseH-like_sf"/>
</dbReference>
<protein>
    <recommendedName>
        <fullName evidence="3">RNase H type-1 domain-containing protein</fullName>
    </recommendedName>
</protein>
<evidence type="ECO:0008006" key="3">
    <source>
        <dbReference type="Google" id="ProtNLM"/>
    </source>
</evidence>
<dbReference type="SUPFAM" id="SSF53098">
    <property type="entry name" value="Ribonuclease H-like"/>
    <property type="match status" value="1"/>
</dbReference>
<keyword evidence="2" id="KW-1185">Reference proteome</keyword>
<organism evidence="1 2">
    <name type="scientific">Eumeta variegata</name>
    <name type="common">Bagworm moth</name>
    <name type="synonym">Eumeta japonica</name>
    <dbReference type="NCBI Taxonomy" id="151549"/>
    <lineage>
        <taxon>Eukaryota</taxon>
        <taxon>Metazoa</taxon>
        <taxon>Ecdysozoa</taxon>
        <taxon>Arthropoda</taxon>
        <taxon>Hexapoda</taxon>
        <taxon>Insecta</taxon>
        <taxon>Pterygota</taxon>
        <taxon>Neoptera</taxon>
        <taxon>Endopterygota</taxon>
        <taxon>Lepidoptera</taxon>
        <taxon>Glossata</taxon>
        <taxon>Ditrysia</taxon>
        <taxon>Tineoidea</taxon>
        <taxon>Psychidae</taxon>
        <taxon>Oiketicinae</taxon>
        <taxon>Eumeta</taxon>
    </lineage>
</organism>
<dbReference type="OrthoDB" id="5419617at2759"/>
<dbReference type="AlphaFoldDB" id="A0A4C1T8B2"/>
<comment type="caution">
    <text evidence="1">The sequence shown here is derived from an EMBL/GenBank/DDBJ whole genome shotgun (WGS) entry which is preliminary data.</text>
</comment>
<accession>A0A4C1T8B2</accession>
<dbReference type="Gene3D" id="3.30.420.10">
    <property type="entry name" value="Ribonuclease H-like superfamily/Ribonuclease H"/>
    <property type="match status" value="1"/>
</dbReference>
<gene>
    <name evidence="1" type="ORF">EVAR_72782_1</name>
</gene>
<dbReference type="InterPro" id="IPR036397">
    <property type="entry name" value="RNaseH_sf"/>
</dbReference>
<evidence type="ECO:0000313" key="1">
    <source>
        <dbReference type="EMBL" id="GBP10749.1"/>
    </source>
</evidence>
<reference evidence="1 2" key="1">
    <citation type="journal article" date="2019" name="Commun. Biol.">
        <title>The bagworm genome reveals a unique fibroin gene that provides high tensile strength.</title>
        <authorList>
            <person name="Kono N."/>
            <person name="Nakamura H."/>
            <person name="Ohtoshi R."/>
            <person name="Tomita M."/>
            <person name="Numata K."/>
            <person name="Arakawa K."/>
        </authorList>
    </citation>
    <scope>NUCLEOTIDE SEQUENCE [LARGE SCALE GENOMIC DNA]</scope>
</reference>